<dbReference type="GO" id="GO:0016705">
    <property type="term" value="F:oxidoreductase activity, acting on paired donors, with incorporation or reduction of molecular oxygen"/>
    <property type="evidence" value="ECO:0007669"/>
    <property type="project" value="InterPro"/>
</dbReference>
<keyword evidence="2 4" id="KW-0503">Monooxygenase</keyword>
<dbReference type="PANTHER" id="PTHR30137:SF8">
    <property type="entry name" value="BLR5498 PROTEIN"/>
    <property type="match status" value="1"/>
</dbReference>
<gene>
    <name evidence="4" type="ORF">ADK75_09850</name>
</gene>
<feature type="domain" description="Luciferase-like" evidence="3">
    <location>
        <begin position="20"/>
        <end position="334"/>
    </location>
</feature>
<evidence type="ECO:0000256" key="2">
    <source>
        <dbReference type="ARBA" id="ARBA00023033"/>
    </source>
</evidence>
<evidence type="ECO:0000313" key="4">
    <source>
        <dbReference type="EMBL" id="KOG55887.1"/>
    </source>
</evidence>
<evidence type="ECO:0000259" key="3">
    <source>
        <dbReference type="Pfam" id="PF00296"/>
    </source>
</evidence>
<dbReference type="Pfam" id="PF00296">
    <property type="entry name" value="Bac_luciferase"/>
    <property type="match status" value="1"/>
</dbReference>
<dbReference type="SUPFAM" id="SSF51679">
    <property type="entry name" value="Bacterial luciferase-like"/>
    <property type="match status" value="1"/>
</dbReference>
<dbReference type="OrthoDB" id="5241801at2"/>
<dbReference type="InterPro" id="IPR050766">
    <property type="entry name" value="Bact_Lucif_Oxidored"/>
</dbReference>
<name>A0A0L8MZN8_STRVG</name>
<comment type="caution">
    <text evidence="4">The sequence shown here is derived from an EMBL/GenBank/DDBJ whole genome shotgun (WGS) entry which is preliminary data.</text>
</comment>
<accession>A0A0L8MZN8</accession>
<evidence type="ECO:0000313" key="5">
    <source>
        <dbReference type="Proteomes" id="UP000037084"/>
    </source>
</evidence>
<keyword evidence="1" id="KW-0560">Oxidoreductase</keyword>
<organism evidence="4 5">
    <name type="scientific">Streptomyces virginiae</name>
    <name type="common">Streptomyces cinnamonensis</name>
    <dbReference type="NCBI Taxonomy" id="1961"/>
    <lineage>
        <taxon>Bacteria</taxon>
        <taxon>Bacillati</taxon>
        <taxon>Actinomycetota</taxon>
        <taxon>Actinomycetes</taxon>
        <taxon>Kitasatosporales</taxon>
        <taxon>Streptomycetaceae</taxon>
        <taxon>Streptomyces</taxon>
    </lineage>
</organism>
<dbReference type="Proteomes" id="UP000037084">
    <property type="component" value="Unassembled WGS sequence"/>
</dbReference>
<dbReference type="RefSeq" id="WP_053169595.1">
    <property type="nucleotide sequence ID" value="NZ_LGUV01000072.1"/>
</dbReference>
<dbReference type="Gene3D" id="3.20.20.30">
    <property type="entry name" value="Luciferase-like domain"/>
    <property type="match status" value="1"/>
</dbReference>
<dbReference type="GO" id="GO:0004497">
    <property type="term" value="F:monooxygenase activity"/>
    <property type="evidence" value="ECO:0007669"/>
    <property type="project" value="UniProtKB-KW"/>
</dbReference>
<dbReference type="PANTHER" id="PTHR30137">
    <property type="entry name" value="LUCIFERASE-LIKE MONOOXYGENASE"/>
    <property type="match status" value="1"/>
</dbReference>
<sequence>MDLDVLYEIDVPRPWPGAHPHGQRSAEQRAYREAVEQIRLADRMGFRTVWAVEHHFREGRSHCPAPEVLLGHLAALTERIRLGFGVTLTPFGFTPPQRIAEKVATVDVLSGGRVEWGTGRSTPMEQAAFGVDRERSRQDWREAVGIVTGMWREEYFEYASERFRFPRRMVTPKPVQDPHPPAWMAATSPGSAEVAGAAGLGLLSFSIMQPLEAMARQVAAYRAAARDPRPLTDVTTDRVSAYTLVHATAPGARPGPRVWDSVAWWYANLARFTLEWELPHLPAEERERAFPLLGPILEGDVPVREFSDGDMILIGDAETIVGKAKRYADLGVDQLICYVQWGYLEHREILRTIEILGKEVIPELARYVPRAAGA</sequence>
<dbReference type="PATRIC" id="fig|1961.12.peg.2258"/>
<dbReference type="InterPro" id="IPR036661">
    <property type="entry name" value="Luciferase-like_sf"/>
</dbReference>
<dbReference type="GO" id="GO:0005829">
    <property type="term" value="C:cytosol"/>
    <property type="evidence" value="ECO:0007669"/>
    <property type="project" value="TreeGrafter"/>
</dbReference>
<protein>
    <submittedName>
        <fullName evidence="4">Monooxygenase</fullName>
    </submittedName>
</protein>
<dbReference type="AlphaFoldDB" id="A0A0L8MZN8"/>
<proteinExistence type="predicted"/>
<reference evidence="5" key="1">
    <citation type="submission" date="2015-07" db="EMBL/GenBank/DDBJ databases">
        <authorList>
            <consortium name="Consortium for Microbial Forensics and Genomics (microFORGE)"/>
            <person name="Knight B.M."/>
            <person name="Roberts D.P."/>
            <person name="Lin D."/>
            <person name="Hari K."/>
            <person name="Fletcher J."/>
            <person name="Melcher U."/>
            <person name="Blagden T."/>
            <person name="Winegar R.A."/>
        </authorList>
    </citation>
    <scope>NUCLEOTIDE SEQUENCE [LARGE SCALE GENOMIC DNA]</scope>
    <source>
        <strain evidence="5">NRRL B-1447</strain>
    </source>
</reference>
<evidence type="ECO:0000256" key="1">
    <source>
        <dbReference type="ARBA" id="ARBA00023002"/>
    </source>
</evidence>
<dbReference type="InterPro" id="IPR011251">
    <property type="entry name" value="Luciferase-like_dom"/>
</dbReference>
<dbReference type="EMBL" id="LGUV01000072">
    <property type="protein sequence ID" value="KOG55887.1"/>
    <property type="molecule type" value="Genomic_DNA"/>
</dbReference>